<name>A0A2N9JAT3_FAGSY</name>
<dbReference type="InterPro" id="IPR021109">
    <property type="entry name" value="Peptidase_aspartic_dom_sf"/>
</dbReference>
<reference evidence="2" key="1">
    <citation type="submission" date="2018-02" db="EMBL/GenBank/DDBJ databases">
        <authorList>
            <person name="Cohen D.B."/>
            <person name="Kent A.D."/>
        </authorList>
    </citation>
    <scope>NUCLEOTIDE SEQUENCE</scope>
</reference>
<dbReference type="PANTHER" id="PTHR33240">
    <property type="entry name" value="OS08G0508500 PROTEIN"/>
    <property type="match status" value="1"/>
</dbReference>
<dbReference type="PANTHER" id="PTHR33240:SF15">
    <property type="entry name" value="GAG-PRO-LIKE PROTEIN"/>
    <property type="match status" value="1"/>
</dbReference>
<organism evidence="2">
    <name type="scientific">Fagus sylvatica</name>
    <name type="common">Beechnut</name>
    <dbReference type="NCBI Taxonomy" id="28930"/>
    <lineage>
        <taxon>Eukaryota</taxon>
        <taxon>Viridiplantae</taxon>
        <taxon>Streptophyta</taxon>
        <taxon>Embryophyta</taxon>
        <taxon>Tracheophyta</taxon>
        <taxon>Spermatophyta</taxon>
        <taxon>Magnoliopsida</taxon>
        <taxon>eudicotyledons</taxon>
        <taxon>Gunneridae</taxon>
        <taxon>Pentapetalae</taxon>
        <taxon>rosids</taxon>
        <taxon>fabids</taxon>
        <taxon>Fagales</taxon>
        <taxon>Fagaceae</taxon>
        <taxon>Fagus</taxon>
    </lineage>
</organism>
<dbReference type="Pfam" id="PF03732">
    <property type="entry name" value="Retrotrans_gag"/>
    <property type="match status" value="1"/>
</dbReference>
<dbReference type="AlphaFoldDB" id="A0A2N9JAT3"/>
<dbReference type="CDD" id="cd00303">
    <property type="entry name" value="retropepsin_like"/>
    <property type="match status" value="1"/>
</dbReference>
<accession>A0A2N9JAT3</accession>
<dbReference type="InterPro" id="IPR005162">
    <property type="entry name" value="Retrotrans_gag_dom"/>
</dbReference>
<proteinExistence type="predicted"/>
<dbReference type="EMBL" id="OIVN01006466">
    <property type="protein sequence ID" value="SPD33670.1"/>
    <property type="molecule type" value="Genomic_DNA"/>
</dbReference>
<gene>
    <name evidence="2" type="ORF">FSB_LOCUS61552</name>
</gene>
<feature type="domain" description="Retrotransposon gag" evidence="1">
    <location>
        <begin position="68"/>
        <end position="139"/>
    </location>
</feature>
<evidence type="ECO:0000259" key="1">
    <source>
        <dbReference type="Pfam" id="PF03732"/>
    </source>
</evidence>
<sequence length="423" mass="47320">MPPKSKRIGTINSKMPLQDGAIASNSSPQEVHQEVEHGAIGSALEHVSKFLDAMGPHVGDSNLCLREFSKSLTDRAYTWYMTLQPTSMKTWDDMVKIFCGKFFRVEERVTLHTLHSVKQKAGEGLLDFIKQFQDLALDYYARKTAASVKPVERSRADKRSTLHALVVTSSNDTRNKKKRGKEKEFEEWPAIPCTTEEMHAVIDKWIADGFLRLPNVSKEPTEDDKKHARKAAIEAIVNIAAGSGSQCYTAEAHASQAFLETTNAVTFTDEDMEVQYPDHRKPLKKIQGIPMEVIGFGGAAEYTVGHIQLVLKVGSIVALTRFYVVNIAVSYHALLGRPWLHKHKLVLSIYHQCVKGCLNGKPISILANATLFDESEAHYVETAFYDEVTPTEEGLISKVVGTPLPRWEDIKDEPDMDLRKLLG</sequence>
<protein>
    <recommendedName>
        <fullName evidence="1">Retrotransposon gag domain-containing protein</fullName>
    </recommendedName>
</protein>
<dbReference type="Gene3D" id="2.40.70.10">
    <property type="entry name" value="Acid Proteases"/>
    <property type="match status" value="1"/>
</dbReference>
<evidence type="ECO:0000313" key="2">
    <source>
        <dbReference type="EMBL" id="SPD33670.1"/>
    </source>
</evidence>